<proteinExistence type="predicted"/>
<dbReference type="EMBL" id="KM434185">
    <property type="protein sequence ID" value="AIW01705.1"/>
    <property type="molecule type" value="Genomic_DNA"/>
</dbReference>
<reference evidence="3" key="1">
    <citation type="submission" date="2014-08" db="EMBL/GenBank/DDBJ databases">
        <title>Genomic characteristic of vB_Pae_PS9N - a new member of Pseudomonas aeruginosa phi73-like phages.</title>
        <authorList>
            <person name="Glowacka A."/>
            <person name="Dabrowski K."/>
            <person name="Hejnowicz M.S."/>
            <person name="Gawor J."/>
            <person name="Weber-Dabrowska B."/>
            <person name="Lobocka M.B."/>
        </authorList>
    </citation>
    <scope>NUCLEOTIDE SEQUENCE [LARGE SCALE GENOMIC DNA]</scope>
</reference>
<keyword evidence="1" id="KW-0472">Membrane</keyword>
<organism evidence="2 3">
    <name type="scientific">Pseudomonas phage vB_Pae_PS9N</name>
    <dbReference type="NCBI Taxonomy" id="1542091"/>
    <lineage>
        <taxon>Viruses</taxon>
        <taxon>Duplodnaviria</taxon>
        <taxon>Heunggongvirae</taxon>
        <taxon>Uroviricota</taxon>
        <taxon>Caudoviricetes</taxon>
        <taxon>Jondennisvirinae</taxon>
        <taxon>Septimatrevirus</taxon>
        <taxon>Septimatrevirus kakheti25</taxon>
    </lineage>
</organism>
<accession>A0A0K0L984</accession>
<gene>
    <name evidence="2" type="ORF">vB_Pae_PS9N_00054</name>
</gene>
<feature type="transmembrane region" description="Helical" evidence="1">
    <location>
        <begin position="45"/>
        <end position="64"/>
    </location>
</feature>
<keyword evidence="1" id="KW-0812">Transmembrane</keyword>
<dbReference type="Proteomes" id="UP000221505">
    <property type="component" value="Segment"/>
</dbReference>
<evidence type="ECO:0000313" key="2">
    <source>
        <dbReference type="EMBL" id="AIW01705.1"/>
    </source>
</evidence>
<name>A0A0K0L984_9CAUD</name>
<protein>
    <submittedName>
        <fullName evidence="2">Uncharacterized protein</fullName>
    </submittedName>
</protein>
<keyword evidence="1" id="KW-1133">Transmembrane helix</keyword>
<evidence type="ECO:0000256" key="1">
    <source>
        <dbReference type="SAM" id="Phobius"/>
    </source>
</evidence>
<evidence type="ECO:0000313" key="3">
    <source>
        <dbReference type="Proteomes" id="UP000221505"/>
    </source>
</evidence>
<sequence length="85" mass="9229">MTAYFIAFGVALGLALARLAASQFEAAYYLFCNGEFRKAFRATMRALTCVALLALVVSPVASFFDSFEVISIEQHSPNASKGLRV</sequence>